<evidence type="ECO:0000259" key="7">
    <source>
        <dbReference type="PROSITE" id="PS50109"/>
    </source>
</evidence>
<dbReference type="PANTHER" id="PTHR44936:SF9">
    <property type="entry name" value="SENSOR PROTEIN CREC"/>
    <property type="match status" value="1"/>
</dbReference>
<dbReference type="Pfam" id="PF02518">
    <property type="entry name" value="HATPase_c"/>
    <property type="match status" value="1"/>
</dbReference>
<dbReference type="EC" id="2.7.13.3" evidence="2"/>
<evidence type="ECO:0000256" key="1">
    <source>
        <dbReference type="ARBA" id="ARBA00000085"/>
    </source>
</evidence>
<dbReference type="AlphaFoldDB" id="A0A8T7HDT2"/>
<dbReference type="SMART" id="SM00387">
    <property type="entry name" value="HATPase_c"/>
    <property type="match status" value="1"/>
</dbReference>
<accession>A0A8T7HDT2</accession>
<keyword evidence="3" id="KW-0597">Phosphoprotein</keyword>
<dbReference type="InterPro" id="IPR050980">
    <property type="entry name" value="2C_sensor_his_kinase"/>
</dbReference>
<evidence type="ECO:0000256" key="4">
    <source>
        <dbReference type="ARBA" id="ARBA00022679"/>
    </source>
</evidence>
<name>A0A8T7HDT2_9EURY</name>
<comment type="catalytic activity">
    <reaction evidence="1">
        <text>ATP + protein L-histidine = ADP + protein N-phospho-L-histidine.</text>
        <dbReference type="EC" id="2.7.13.3"/>
    </reaction>
</comment>
<reference evidence="8" key="1">
    <citation type="submission" date="2020-05" db="EMBL/GenBank/DDBJ databases">
        <title>The first insight into the ecology of ammonia-tolerant syntrophic propionate oxidizing bacteria.</title>
        <authorList>
            <person name="Singh A."/>
            <person name="Schnurer A."/>
            <person name="Westerholm M."/>
        </authorList>
    </citation>
    <scope>NUCLEOTIDE SEQUENCE</scope>
    <source>
        <strain evidence="8">MAG54</strain>
    </source>
</reference>
<dbReference type="Gene3D" id="3.30.565.10">
    <property type="entry name" value="Histidine kinase-like ATPase, C-terminal domain"/>
    <property type="match status" value="1"/>
</dbReference>
<keyword evidence="4" id="KW-0808">Transferase</keyword>
<dbReference type="InterPro" id="IPR005467">
    <property type="entry name" value="His_kinase_dom"/>
</dbReference>
<dbReference type="PANTHER" id="PTHR44936">
    <property type="entry name" value="SENSOR PROTEIN CREC"/>
    <property type="match status" value="1"/>
</dbReference>
<keyword evidence="6" id="KW-0902">Two-component regulatory system</keyword>
<feature type="domain" description="Histidine kinase" evidence="7">
    <location>
        <begin position="115"/>
        <end position="213"/>
    </location>
</feature>
<dbReference type="GO" id="GO:0004673">
    <property type="term" value="F:protein histidine kinase activity"/>
    <property type="evidence" value="ECO:0007669"/>
    <property type="project" value="UniProtKB-EC"/>
</dbReference>
<evidence type="ECO:0000256" key="5">
    <source>
        <dbReference type="ARBA" id="ARBA00022777"/>
    </source>
</evidence>
<gene>
    <name evidence="8" type="ORF">HQQ74_07120</name>
</gene>
<organism evidence="8 9">
    <name type="scientific">Methanoculleus bourgensis</name>
    <dbReference type="NCBI Taxonomy" id="83986"/>
    <lineage>
        <taxon>Archaea</taxon>
        <taxon>Methanobacteriati</taxon>
        <taxon>Methanobacteriota</taxon>
        <taxon>Stenosarchaea group</taxon>
        <taxon>Methanomicrobia</taxon>
        <taxon>Methanomicrobiales</taxon>
        <taxon>Methanomicrobiaceae</taxon>
        <taxon>Methanoculleus</taxon>
    </lineage>
</organism>
<proteinExistence type="predicted"/>
<evidence type="ECO:0000256" key="3">
    <source>
        <dbReference type="ARBA" id="ARBA00022553"/>
    </source>
</evidence>
<dbReference type="EMBL" id="JABMJE010000092">
    <property type="protein sequence ID" value="NQS78458.1"/>
    <property type="molecule type" value="Genomic_DNA"/>
</dbReference>
<dbReference type="InterPro" id="IPR036890">
    <property type="entry name" value="HATPase_C_sf"/>
</dbReference>
<dbReference type="GO" id="GO:0000160">
    <property type="term" value="P:phosphorelay signal transduction system"/>
    <property type="evidence" value="ECO:0007669"/>
    <property type="project" value="UniProtKB-KW"/>
</dbReference>
<dbReference type="Proteomes" id="UP000737555">
    <property type="component" value="Unassembled WGS sequence"/>
</dbReference>
<evidence type="ECO:0000256" key="6">
    <source>
        <dbReference type="ARBA" id="ARBA00023012"/>
    </source>
</evidence>
<protein>
    <recommendedName>
        <fullName evidence="2">histidine kinase</fullName>
        <ecNumber evidence="2">2.7.13.3</ecNumber>
    </recommendedName>
</protein>
<feature type="non-terminal residue" evidence="8">
    <location>
        <position position="1"/>
    </location>
</feature>
<dbReference type="CDD" id="cd00075">
    <property type="entry name" value="HATPase"/>
    <property type="match status" value="1"/>
</dbReference>
<keyword evidence="5 8" id="KW-0418">Kinase</keyword>
<sequence length="227" mass="24882">AALGRANAKLNLLSAITRHDILNQITVARAYIDFAAEGSGDPGIRDYLDRARIAVGEIQKQIEFSRDYQDMGMMAPAWQRPEDLIRESASELVLPVGVRVLTDLAGLEVYADPMVQKVFHNLIDNAVRHGGAVTEVRFSWMRSGQDLVIICEDDGIGIPDSEKAAIFRATYKRRHGHGLFLVAEILGITGISIQETGVFGEGARFEITVPNGAYRFGDGDAKPQVTE</sequence>
<dbReference type="PROSITE" id="PS50109">
    <property type="entry name" value="HIS_KIN"/>
    <property type="match status" value="1"/>
</dbReference>
<evidence type="ECO:0000256" key="2">
    <source>
        <dbReference type="ARBA" id="ARBA00012438"/>
    </source>
</evidence>
<dbReference type="SUPFAM" id="SSF55874">
    <property type="entry name" value="ATPase domain of HSP90 chaperone/DNA topoisomerase II/histidine kinase"/>
    <property type="match status" value="1"/>
</dbReference>
<evidence type="ECO:0000313" key="9">
    <source>
        <dbReference type="Proteomes" id="UP000737555"/>
    </source>
</evidence>
<dbReference type="InterPro" id="IPR003594">
    <property type="entry name" value="HATPase_dom"/>
</dbReference>
<comment type="caution">
    <text evidence="8">The sequence shown here is derived from an EMBL/GenBank/DDBJ whole genome shotgun (WGS) entry which is preliminary data.</text>
</comment>
<evidence type="ECO:0000313" key="8">
    <source>
        <dbReference type="EMBL" id="NQS78458.1"/>
    </source>
</evidence>